<feature type="region of interest" description="Disordered" evidence="1">
    <location>
        <begin position="35"/>
        <end position="98"/>
    </location>
</feature>
<dbReference type="EMBL" id="CAJNOB010000034">
    <property type="protein sequence ID" value="CAF0700862.1"/>
    <property type="molecule type" value="Genomic_DNA"/>
</dbReference>
<proteinExistence type="predicted"/>
<evidence type="ECO:0000256" key="1">
    <source>
        <dbReference type="SAM" id="MobiDB-lite"/>
    </source>
</evidence>
<protein>
    <submittedName>
        <fullName evidence="2">Uncharacterized protein</fullName>
    </submittedName>
</protein>
<name>A0A8J2BJT9_9BACT</name>
<evidence type="ECO:0000313" key="2">
    <source>
        <dbReference type="EMBL" id="CAF0700862.1"/>
    </source>
</evidence>
<gene>
    <name evidence="2" type="ORF">MPNT_40058</name>
</gene>
<reference evidence="2" key="1">
    <citation type="submission" date="2021-02" db="EMBL/GenBank/DDBJ databases">
        <authorList>
            <person name="Cremers G."/>
            <person name="Picone N."/>
        </authorList>
    </citation>
    <scope>NUCLEOTIDE SEQUENCE</scope>
    <source>
        <strain evidence="2">PQ17</strain>
    </source>
</reference>
<accession>A0A8J2BJT9</accession>
<evidence type="ECO:0000313" key="3">
    <source>
        <dbReference type="Proteomes" id="UP000663859"/>
    </source>
</evidence>
<sequence>MWGLRRATASAHALWVLDGLLEDGQGALLLLGFEGSLSSKSGPEPTEPGKLLAEDGRQSQKPADVNGAYGGKPMEAQNRGTPRCEDDRPWGKGHPRKE</sequence>
<dbReference type="Proteomes" id="UP000663859">
    <property type="component" value="Unassembled WGS sequence"/>
</dbReference>
<keyword evidence="3" id="KW-1185">Reference proteome</keyword>
<organism evidence="2 3">
    <name type="scientific">Candidatus Methylacidithermus pantelleriae</name>
    <dbReference type="NCBI Taxonomy" id="2744239"/>
    <lineage>
        <taxon>Bacteria</taxon>
        <taxon>Pseudomonadati</taxon>
        <taxon>Verrucomicrobiota</taxon>
        <taxon>Methylacidiphilae</taxon>
        <taxon>Methylacidiphilales</taxon>
        <taxon>Methylacidiphilaceae</taxon>
        <taxon>Candidatus Methylacidithermus</taxon>
    </lineage>
</organism>
<comment type="caution">
    <text evidence="2">The sequence shown here is derived from an EMBL/GenBank/DDBJ whole genome shotgun (WGS) entry which is preliminary data.</text>
</comment>
<dbReference type="AlphaFoldDB" id="A0A8J2BJT9"/>